<dbReference type="AlphaFoldDB" id="A0A858RCF9"/>
<dbReference type="KEGG" id="luo:HHL09_00765"/>
<organism evidence="1 2">
    <name type="scientific">Luteolibacter luteus</name>
    <dbReference type="NCBI Taxonomy" id="2728835"/>
    <lineage>
        <taxon>Bacteria</taxon>
        <taxon>Pseudomonadati</taxon>
        <taxon>Verrucomicrobiota</taxon>
        <taxon>Verrucomicrobiia</taxon>
        <taxon>Verrucomicrobiales</taxon>
        <taxon>Verrucomicrobiaceae</taxon>
        <taxon>Luteolibacter</taxon>
    </lineage>
</organism>
<evidence type="ECO:0000313" key="1">
    <source>
        <dbReference type="EMBL" id="QJE94375.1"/>
    </source>
</evidence>
<accession>A0A858RCF9</accession>
<protein>
    <submittedName>
        <fullName evidence="1">Uncharacterized protein</fullName>
    </submittedName>
</protein>
<dbReference type="Proteomes" id="UP000501812">
    <property type="component" value="Chromosome"/>
</dbReference>
<name>A0A858RCF9_9BACT</name>
<gene>
    <name evidence="1" type="ORF">HHL09_00765</name>
</gene>
<reference evidence="1 2" key="1">
    <citation type="submission" date="2020-04" db="EMBL/GenBank/DDBJ databases">
        <title>Luteolibacter sp. G-1-1-1 isolated from soil.</title>
        <authorList>
            <person name="Dahal R.H."/>
        </authorList>
    </citation>
    <scope>NUCLEOTIDE SEQUENCE [LARGE SCALE GENOMIC DNA]</scope>
    <source>
        <strain evidence="1 2">G-1-1-1</strain>
    </source>
</reference>
<keyword evidence="2" id="KW-1185">Reference proteome</keyword>
<evidence type="ECO:0000313" key="2">
    <source>
        <dbReference type="Proteomes" id="UP000501812"/>
    </source>
</evidence>
<proteinExistence type="predicted"/>
<sequence>MSLKLDQSIVRLGERLESAETYLAETRSHLAAAVQGSVEELETRGSTALARLDAEREKAASAKERVLHYLEEKKDELVAKFEDWRTDREIEKLERSADAKEEHAMDAVIAAAYALLEAEVAVIEALKARKVAIEVAG</sequence>
<dbReference type="EMBL" id="CP051774">
    <property type="protein sequence ID" value="QJE94375.1"/>
    <property type="molecule type" value="Genomic_DNA"/>
</dbReference>
<dbReference type="RefSeq" id="WP_169452596.1">
    <property type="nucleotide sequence ID" value="NZ_CP051774.1"/>
</dbReference>